<dbReference type="Proteomes" id="UP000189670">
    <property type="component" value="Unassembled WGS sequence"/>
</dbReference>
<name>A0A1V1P755_9BACT</name>
<protein>
    <recommendedName>
        <fullName evidence="3">Zinc-finger domain-containing protein</fullName>
    </recommendedName>
</protein>
<evidence type="ECO:0008006" key="3">
    <source>
        <dbReference type="Google" id="ProtNLM"/>
    </source>
</evidence>
<accession>A0A1V1P755</accession>
<reference evidence="2" key="1">
    <citation type="submission" date="2012-11" db="EMBL/GenBank/DDBJ databases">
        <authorList>
            <person name="Lucero-Rivera Y.E."/>
            <person name="Tovar-Ramirez D."/>
        </authorList>
    </citation>
    <scope>NUCLEOTIDE SEQUENCE [LARGE SCALE GENOMIC DNA]</scope>
    <source>
        <strain evidence="2">Araruama</strain>
    </source>
</reference>
<sequence length="169" mass="19299">MSKENHIDIVKFLSNDLSANDHKKAQKHLSQCDICIENVSKAAVLLQDDELNHWERLSEKESLLALKSLDMPSEEKVMHALPKEKISENFSQKIHQKAVCFYEWLTETLAPPIALQPAYAKIRSDEAPEKITKTPFVQITKNISDIALQIIIQKIAPNQISIKIMQSKR</sequence>
<evidence type="ECO:0000313" key="2">
    <source>
        <dbReference type="Proteomes" id="UP000189670"/>
    </source>
</evidence>
<evidence type="ECO:0000313" key="1">
    <source>
        <dbReference type="EMBL" id="ETR70729.1"/>
    </source>
</evidence>
<organism evidence="1 2">
    <name type="scientific">Candidatus Magnetoglobus multicellularis str. Araruama</name>
    <dbReference type="NCBI Taxonomy" id="890399"/>
    <lineage>
        <taxon>Bacteria</taxon>
        <taxon>Pseudomonadati</taxon>
        <taxon>Thermodesulfobacteriota</taxon>
        <taxon>Desulfobacteria</taxon>
        <taxon>Desulfobacterales</taxon>
        <taxon>Desulfobacteraceae</taxon>
        <taxon>Candidatus Magnetoglobus</taxon>
    </lineage>
</organism>
<dbReference type="AlphaFoldDB" id="A0A1V1P755"/>
<dbReference type="EMBL" id="ATBP01000379">
    <property type="protein sequence ID" value="ETR70729.1"/>
    <property type="molecule type" value="Genomic_DNA"/>
</dbReference>
<proteinExistence type="predicted"/>
<gene>
    <name evidence="1" type="ORF">OMM_08601</name>
</gene>
<comment type="caution">
    <text evidence="1">The sequence shown here is derived from an EMBL/GenBank/DDBJ whole genome shotgun (WGS) entry which is preliminary data.</text>
</comment>